<organism evidence="2 3">
    <name type="scientific">Candidatus Opimibacter skivensis</name>
    <dbReference type="NCBI Taxonomy" id="2982028"/>
    <lineage>
        <taxon>Bacteria</taxon>
        <taxon>Pseudomonadati</taxon>
        <taxon>Bacteroidota</taxon>
        <taxon>Saprospiria</taxon>
        <taxon>Saprospirales</taxon>
        <taxon>Saprospiraceae</taxon>
        <taxon>Candidatus Opimibacter</taxon>
    </lineage>
</organism>
<sequence>MLIEAFPYGLHPNDLELVYNELKRGRVGIVPTDSVYAFCCLSDQKSGFESICTLKHIDPKDALMSIVCKDMSQASEYFIQWPTPVFRMLNKNLPGPFTFILQSGHRAPSFLKNKRKTLGLRIPQHPVIRSIMTKMDMPLIVSSVLNDDDIGSFFTDSDLLISRYEKNVGFIVIDEGCVQEPSTVVDLTGDEPVIIRQSIHELKH</sequence>
<feature type="domain" description="YrdC-like" evidence="1">
    <location>
        <begin position="12"/>
        <end position="200"/>
    </location>
</feature>
<dbReference type="Gene3D" id="3.90.870.10">
    <property type="entry name" value="DHBP synthase"/>
    <property type="match status" value="1"/>
</dbReference>
<dbReference type="SUPFAM" id="SSF55821">
    <property type="entry name" value="YrdC/RibB"/>
    <property type="match status" value="1"/>
</dbReference>
<dbReference type="GO" id="GO:0003725">
    <property type="term" value="F:double-stranded RNA binding"/>
    <property type="evidence" value="ECO:0007669"/>
    <property type="project" value="InterPro"/>
</dbReference>
<name>A0A9D7SVH5_9BACT</name>
<proteinExistence type="predicted"/>
<evidence type="ECO:0000259" key="1">
    <source>
        <dbReference type="PROSITE" id="PS51163"/>
    </source>
</evidence>
<dbReference type="InterPro" id="IPR052532">
    <property type="entry name" value="SUA5_domain"/>
</dbReference>
<dbReference type="PANTHER" id="PTHR42828:SF3">
    <property type="entry name" value="THREONYLCARBAMOYL-AMP SYNTHASE"/>
    <property type="match status" value="1"/>
</dbReference>
<comment type="caution">
    <text evidence="2">The sequence shown here is derived from an EMBL/GenBank/DDBJ whole genome shotgun (WGS) entry which is preliminary data.</text>
</comment>
<evidence type="ECO:0000313" key="3">
    <source>
        <dbReference type="Proteomes" id="UP000808337"/>
    </source>
</evidence>
<dbReference type="Pfam" id="PF01300">
    <property type="entry name" value="Sua5_yciO_yrdC"/>
    <property type="match status" value="1"/>
</dbReference>
<dbReference type="Proteomes" id="UP000808337">
    <property type="component" value="Unassembled WGS sequence"/>
</dbReference>
<gene>
    <name evidence="2" type="ORF">IPP15_17030</name>
</gene>
<accession>A0A9D7SVH5</accession>
<dbReference type="InterPro" id="IPR006070">
    <property type="entry name" value="Sua5-like_dom"/>
</dbReference>
<dbReference type="AlphaFoldDB" id="A0A9D7SVH5"/>
<reference evidence="2 3" key="1">
    <citation type="submission" date="2020-10" db="EMBL/GenBank/DDBJ databases">
        <title>Connecting structure to function with the recovery of over 1000 high-quality activated sludge metagenome-assembled genomes encoding full-length rRNA genes using long-read sequencing.</title>
        <authorList>
            <person name="Singleton C.M."/>
            <person name="Petriglieri F."/>
            <person name="Kristensen J.M."/>
            <person name="Kirkegaard R.H."/>
            <person name="Michaelsen T.Y."/>
            <person name="Andersen M.H."/>
            <person name="Karst S.M."/>
            <person name="Dueholm M.S."/>
            <person name="Nielsen P.H."/>
            <person name="Albertsen M."/>
        </authorList>
    </citation>
    <scope>NUCLEOTIDE SEQUENCE [LARGE SCALE GENOMIC DNA]</scope>
    <source>
        <strain evidence="2">Ribe_18-Q3-R11-54_MAXAC.273</strain>
    </source>
</reference>
<dbReference type="InterPro" id="IPR017945">
    <property type="entry name" value="DHBP_synth_RibB-like_a/b_dom"/>
</dbReference>
<dbReference type="PANTHER" id="PTHR42828">
    <property type="entry name" value="DHBP SYNTHASE RIBB-LIKE ALPHA/BETA DOMAIN-CONTAINING PROTEIN"/>
    <property type="match status" value="1"/>
</dbReference>
<evidence type="ECO:0000313" key="2">
    <source>
        <dbReference type="EMBL" id="MBK9984045.1"/>
    </source>
</evidence>
<dbReference type="EMBL" id="JADKGY010000029">
    <property type="protein sequence ID" value="MBK9984045.1"/>
    <property type="molecule type" value="Genomic_DNA"/>
</dbReference>
<protein>
    <submittedName>
        <fullName evidence="2">Sua5/YciO/YrdC/YwlC family protein</fullName>
    </submittedName>
</protein>
<dbReference type="PROSITE" id="PS51163">
    <property type="entry name" value="YRDC"/>
    <property type="match status" value="1"/>
</dbReference>